<organism evidence="12 13">
    <name type="scientific">Candidatus Pullichristensenella excrementigallinarum</name>
    <dbReference type="NCBI Taxonomy" id="2840907"/>
    <lineage>
        <taxon>Bacteria</taxon>
        <taxon>Bacillati</taxon>
        <taxon>Bacillota</taxon>
        <taxon>Clostridia</taxon>
        <taxon>Candidatus Pullichristensenella</taxon>
    </lineage>
</organism>
<gene>
    <name evidence="12" type="ORF">IAB02_07360</name>
</gene>
<dbReference type="Gene3D" id="3.40.50.2300">
    <property type="match status" value="1"/>
</dbReference>
<dbReference type="SUPFAM" id="SSF46894">
    <property type="entry name" value="C-terminal effector domain of the bipartite response regulators"/>
    <property type="match status" value="1"/>
</dbReference>
<dbReference type="GO" id="GO:0000976">
    <property type="term" value="F:transcription cis-regulatory region binding"/>
    <property type="evidence" value="ECO:0007669"/>
    <property type="project" value="TreeGrafter"/>
</dbReference>
<dbReference type="SUPFAM" id="SSF52172">
    <property type="entry name" value="CheY-like"/>
    <property type="match status" value="1"/>
</dbReference>
<dbReference type="Gene3D" id="1.10.10.10">
    <property type="entry name" value="Winged helix-like DNA-binding domain superfamily/Winged helix DNA-binding domain"/>
    <property type="match status" value="1"/>
</dbReference>
<evidence type="ECO:0000256" key="4">
    <source>
        <dbReference type="ARBA" id="ARBA00023015"/>
    </source>
</evidence>
<dbReference type="Pfam" id="PF00072">
    <property type="entry name" value="Response_reg"/>
    <property type="match status" value="1"/>
</dbReference>
<dbReference type="EMBL" id="DVMU01000164">
    <property type="protein sequence ID" value="HIU34365.1"/>
    <property type="molecule type" value="Genomic_DNA"/>
</dbReference>
<proteinExistence type="predicted"/>
<dbReference type="Pfam" id="PF00486">
    <property type="entry name" value="Trans_reg_C"/>
    <property type="match status" value="1"/>
</dbReference>
<evidence type="ECO:0000256" key="5">
    <source>
        <dbReference type="ARBA" id="ARBA00023125"/>
    </source>
</evidence>
<feature type="domain" description="Response regulatory" evidence="10">
    <location>
        <begin position="1"/>
        <end position="117"/>
    </location>
</feature>
<dbReference type="GO" id="GO:0032993">
    <property type="term" value="C:protein-DNA complex"/>
    <property type="evidence" value="ECO:0007669"/>
    <property type="project" value="TreeGrafter"/>
</dbReference>
<feature type="domain" description="OmpR/PhoB-type" evidence="11">
    <location>
        <begin position="126"/>
        <end position="222"/>
    </location>
</feature>
<dbReference type="AlphaFoldDB" id="A0A9D1ICE7"/>
<dbReference type="InterPro" id="IPR001867">
    <property type="entry name" value="OmpR/PhoB-type_DNA-bd"/>
</dbReference>
<dbReference type="InterPro" id="IPR039420">
    <property type="entry name" value="WalR-like"/>
</dbReference>
<dbReference type="PANTHER" id="PTHR48111">
    <property type="entry name" value="REGULATOR OF RPOS"/>
    <property type="match status" value="1"/>
</dbReference>
<protein>
    <recommendedName>
        <fullName evidence="1">Stage 0 sporulation protein A homolog</fullName>
    </recommendedName>
</protein>
<keyword evidence="6" id="KW-0804">Transcription</keyword>
<dbReference type="SMART" id="SM00448">
    <property type="entry name" value="REC"/>
    <property type="match status" value="1"/>
</dbReference>
<reference evidence="12" key="2">
    <citation type="journal article" date="2021" name="PeerJ">
        <title>Extensive microbial diversity within the chicken gut microbiome revealed by metagenomics and culture.</title>
        <authorList>
            <person name="Gilroy R."/>
            <person name="Ravi A."/>
            <person name="Getino M."/>
            <person name="Pursley I."/>
            <person name="Horton D.L."/>
            <person name="Alikhan N.F."/>
            <person name="Baker D."/>
            <person name="Gharbi K."/>
            <person name="Hall N."/>
            <person name="Watson M."/>
            <person name="Adriaenssens E.M."/>
            <person name="Foster-Nyarko E."/>
            <person name="Jarju S."/>
            <person name="Secka A."/>
            <person name="Antonio M."/>
            <person name="Oren A."/>
            <person name="Chaudhuri R.R."/>
            <person name="La Ragione R."/>
            <person name="Hildebrand F."/>
            <person name="Pallen M.J."/>
        </authorList>
    </citation>
    <scope>NUCLEOTIDE SEQUENCE</scope>
    <source>
        <strain evidence="12">ChiHcec3-11533</strain>
    </source>
</reference>
<evidence type="ECO:0000256" key="1">
    <source>
        <dbReference type="ARBA" id="ARBA00018672"/>
    </source>
</evidence>
<dbReference type="Proteomes" id="UP000824072">
    <property type="component" value="Unassembled WGS sequence"/>
</dbReference>
<dbReference type="GO" id="GO:0005829">
    <property type="term" value="C:cytosol"/>
    <property type="evidence" value="ECO:0007669"/>
    <property type="project" value="TreeGrafter"/>
</dbReference>
<dbReference type="InterPro" id="IPR036388">
    <property type="entry name" value="WH-like_DNA-bd_sf"/>
</dbReference>
<dbReference type="InterPro" id="IPR011006">
    <property type="entry name" value="CheY-like_superfamily"/>
</dbReference>
<feature type="DNA-binding region" description="OmpR/PhoB-type" evidence="9">
    <location>
        <begin position="126"/>
        <end position="222"/>
    </location>
</feature>
<evidence type="ECO:0000313" key="12">
    <source>
        <dbReference type="EMBL" id="HIU34365.1"/>
    </source>
</evidence>
<evidence type="ECO:0000313" key="13">
    <source>
        <dbReference type="Proteomes" id="UP000824072"/>
    </source>
</evidence>
<evidence type="ECO:0000256" key="2">
    <source>
        <dbReference type="ARBA" id="ARBA00022553"/>
    </source>
</evidence>
<dbReference type="PROSITE" id="PS50110">
    <property type="entry name" value="RESPONSE_REGULATORY"/>
    <property type="match status" value="1"/>
</dbReference>
<evidence type="ECO:0000256" key="6">
    <source>
        <dbReference type="ARBA" id="ARBA00023163"/>
    </source>
</evidence>
<dbReference type="CDD" id="cd00383">
    <property type="entry name" value="trans_reg_C"/>
    <property type="match status" value="1"/>
</dbReference>
<evidence type="ECO:0000256" key="8">
    <source>
        <dbReference type="PROSITE-ProRule" id="PRU00169"/>
    </source>
</evidence>
<evidence type="ECO:0000259" key="11">
    <source>
        <dbReference type="PROSITE" id="PS51755"/>
    </source>
</evidence>
<dbReference type="Gene3D" id="6.10.250.690">
    <property type="match status" value="1"/>
</dbReference>
<dbReference type="InterPro" id="IPR001789">
    <property type="entry name" value="Sig_transdc_resp-reg_receiver"/>
</dbReference>
<sequence length="225" mass="25431">MIYYVEDSEGIRNLVIYTLTATGYEARGFAEAAAFWRGMEEQLPEMILLDIMLPDESGVQLLEKLRDDPRTVGIPVIMITARGEEEDKVESFEIGADDYVTKPFGMMELLARVKAVLRRCRSEKALPGLTVGGISMDRERHTVQANGRNVYLTFREFELLRFLMEHEGRAFDRDKLLDAVWGVDYVGGARTVDMHIQTLRKKLGPCANQIETIYGLGYKIGGGED</sequence>
<evidence type="ECO:0000259" key="10">
    <source>
        <dbReference type="PROSITE" id="PS50110"/>
    </source>
</evidence>
<comment type="function">
    <text evidence="7">May play the central regulatory role in sporulation. It may be an element of the effector pathway responsible for the activation of sporulation genes in response to nutritional stress. Spo0A may act in concert with spo0H (a sigma factor) to control the expression of some genes that are critical to the sporulation process.</text>
</comment>
<evidence type="ECO:0000256" key="9">
    <source>
        <dbReference type="PROSITE-ProRule" id="PRU01091"/>
    </source>
</evidence>
<feature type="modified residue" description="4-aspartylphosphate" evidence="8">
    <location>
        <position position="50"/>
    </location>
</feature>
<dbReference type="GO" id="GO:0000156">
    <property type="term" value="F:phosphorelay response regulator activity"/>
    <property type="evidence" value="ECO:0007669"/>
    <property type="project" value="TreeGrafter"/>
</dbReference>
<evidence type="ECO:0000256" key="7">
    <source>
        <dbReference type="ARBA" id="ARBA00024867"/>
    </source>
</evidence>
<keyword evidence="3" id="KW-0902">Two-component regulatory system</keyword>
<name>A0A9D1ICE7_9FIRM</name>
<dbReference type="GO" id="GO:0006355">
    <property type="term" value="P:regulation of DNA-templated transcription"/>
    <property type="evidence" value="ECO:0007669"/>
    <property type="project" value="InterPro"/>
</dbReference>
<dbReference type="SMART" id="SM00862">
    <property type="entry name" value="Trans_reg_C"/>
    <property type="match status" value="1"/>
</dbReference>
<keyword evidence="2 8" id="KW-0597">Phosphoprotein</keyword>
<dbReference type="PANTHER" id="PTHR48111:SF21">
    <property type="entry name" value="DNA-BINDING DUAL MASTER TRANSCRIPTIONAL REGULATOR RPAA"/>
    <property type="match status" value="1"/>
</dbReference>
<evidence type="ECO:0000256" key="3">
    <source>
        <dbReference type="ARBA" id="ARBA00023012"/>
    </source>
</evidence>
<dbReference type="PROSITE" id="PS51755">
    <property type="entry name" value="OMPR_PHOB"/>
    <property type="match status" value="1"/>
</dbReference>
<keyword evidence="4" id="KW-0805">Transcription regulation</keyword>
<dbReference type="InterPro" id="IPR016032">
    <property type="entry name" value="Sig_transdc_resp-reg_C-effctor"/>
</dbReference>
<accession>A0A9D1ICE7</accession>
<reference evidence="12" key="1">
    <citation type="submission" date="2020-10" db="EMBL/GenBank/DDBJ databases">
        <authorList>
            <person name="Gilroy R."/>
        </authorList>
    </citation>
    <scope>NUCLEOTIDE SEQUENCE</scope>
    <source>
        <strain evidence="12">ChiHcec3-11533</strain>
    </source>
</reference>
<comment type="caution">
    <text evidence="12">The sequence shown here is derived from an EMBL/GenBank/DDBJ whole genome shotgun (WGS) entry which is preliminary data.</text>
</comment>
<keyword evidence="5 9" id="KW-0238">DNA-binding</keyword>